<dbReference type="GO" id="GO:0005507">
    <property type="term" value="F:copper ion binding"/>
    <property type="evidence" value="ECO:0007669"/>
    <property type="project" value="InterPro"/>
</dbReference>
<reference evidence="4" key="1">
    <citation type="submission" date="2023-03" db="EMBL/GenBank/DDBJ databases">
        <title>Massive genome expansion in bonnet fungi (Mycena s.s.) driven by repeated elements and novel gene families across ecological guilds.</title>
        <authorList>
            <consortium name="Lawrence Berkeley National Laboratory"/>
            <person name="Harder C.B."/>
            <person name="Miyauchi S."/>
            <person name="Viragh M."/>
            <person name="Kuo A."/>
            <person name="Thoen E."/>
            <person name="Andreopoulos B."/>
            <person name="Lu D."/>
            <person name="Skrede I."/>
            <person name="Drula E."/>
            <person name="Henrissat B."/>
            <person name="Morin E."/>
            <person name="Kohler A."/>
            <person name="Barry K."/>
            <person name="LaButti K."/>
            <person name="Morin E."/>
            <person name="Salamov A."/>
            <person name="Lipzen A."/>
            <person name="Mereny Z."/>
            <person name="Hegedus B."/>
            <person name="Baldrian P."/>
            <person name="Stursova M."/>
            <person name="Weitz H."/>
            <person name="Taylor A."/>
            <person name="Grigoriev I.V."/>
            <person name="Nagy L.G."/>
            <person name="Martin F."/>
            <person name="Kauserud H."/>
        </authorList>
    </citation>
    <scope>NUCLEOTIDE SEQUENCE</scope>
    <source>
        <strain evidence="4">CBHHK002</strain>
    </source>
</reference>
<sequence length="615" mass="68783">MAYVAASNFRQFSPAGSIRIGMLRILSPKIKVSRRNTPNGLTWKKPYRGAREISWNEELTESKDLSITLELLGMDRTKGELGSAGNFPDRIDVFWISNPAFNPGYVSDLDEFQKPYQNSSRSDPADPYTGLVAWQFFRQVPVMLVPVILFLAGSLSSAAAGPHARLKSSKNWAKKARFLEVMSSESSPPSSSTAFNPVAVAIKPNIFDSLTDDEAVGLLIVPYAIISQLTAPGLGDNAIEMVDLVQPNKTGKRHSFFVGYLDNGGPAPDRFAVARIAFGATEEVIERYTVPRAIDYLFVGQPYVQEFVVGPLPISNKTETLFALDGSIETIVRASGYIQSAYSSIFWNFREWFVTSFAPRVDMDILGTDNTFVKHRIVPAQVKYPWANKTRSTMCLVRERVENEDQAKLFWPQNGADMFLVENSDMLNKYGEPRGYRIAPSRGGAGMHLTIENRLYLIPGESLNQTDIVVSACIMYHTQEIYQTLCSQPHNRLSSSLHVGFYSFLAHFVFITEFSDNYLLNDASRATRQMVRVDYNSSGVQLVKNFGGEMPSGLAGANLPNLFDYAGDVAVRKFPYNPLHPFNDNSIRSLKTHSRPEDEDEDGQFEPHHRQNLNV</sequence>
<accession>A0AAD6ZAJ4</accession>
<keyword evidence="5" id="KW-1185">Reference proteome</keyword>
<proteinExistence type="predicted"/>
<evidence type="ECO:0000313" key="4">
    <source>
        <dbReference type="EMBL" id="KAJ7314599.1"/>
    </source>
</evidence>
<evidence type="ECO:0000256" key="2">
    <source>
        <dbReference type="SAM" id="MobiDB-lite"/>
    </source>
</evidence>
<dbReference type="InterPro" id="IPR016182">
    <property type="entry name" value="Cu_amine_oxidase_N-reg"/>
</dbReference>
<dbReference type="Gene3D" id="3.10.450.40">
    <property type="match status" value="1"/>
</dbReference>
<dbReference type="GO" id="GO:0048038">
    <property type="term" value="F:quinone binding"/>
    <property type="evidence" value="ECO:0007669"/>
    <property type="project" value="InterPro"/>
</dbReference>
<dbReference type="SUPFAM" id="SSF49998">
    <property type="entry name" value="Amine oxidase catalytic domain"/>
    <property type="match status" value="1"/>
</dbReference>
<dbReference type="EMBL" id="JARIHO010000066">
    <property type="protein sequence ID" value="KAJ7314599.1"/>
    <property type="molecule type" value="Genomic_DNA"/>
</dbReference>
<name>A0AAD6ZAJ4_9AGAR</name>
<comment type="caution">
    <text evidence="4">The sequence shown here is derived from an EMBL/GenBank/DDBJ whole genome shotgun (WGS) entry which is preliminary data.</text>
</comment>
<dbReference type="Gene3D" id="2.70.98.20">
    <property type="entry name" value="Copper amine oxidase, catalytic domain"/>
    <property type="match status" value="1"/>
</dbReference>
<protein>
    <recommendedName>
        <fullName evidence="3">Copper amine oxidase catalytic domain-containing protein</fullName>
    </recommendedName>
</protein>
<comment type="cofactor">
    <cofactor evidence="1">
        <name>Cu cation</name>
        <dbReference type="ChEBI" id="CHEBI:23378"/>
    </cofactor>
</comment>
<dbReference type="AlphaFoldDB" id="A0AAD6ZAJ4"/>
<gene>
    <name evidence="4" type="ORF">DFH08DRAFT_821260</name>
</gene>
<dbReference type="GO" id="GO:0008131">
    <property type="term" value="F:primary methylamine oxidase activity"/>
    <property type="evidence" value="ECO:0007669"/>
    <property type="project" value="InterPro"/>
</dbReference>
<evidence type="ECO:0000256" key="1">
    <source>
        <dbReference type="ARBA" id="ARBA00001935"/>
    </source>
</evidence>
<organism evidence="4 5">
    <name type="scientific">Mycena albidolilacea</name>
    <dbReference type="NCBI Taxonomy" id="1033008"/>
    <lineage>
        <taxon>Eukaryota</taxon>
        <taxon>Fungi</taxon>
        <taxon>Dikarya</taxon>
        <taxon>Basidiomycota</taxon>
        <taxon>Agaricomycotina</taxon>
        <taxon>Agaricomycetes</taxon>
        <taxon>Agaricomycetidae</taxon>
        <taxon>Agaricales</taxon>
        <taxon>Marasmiineae</taxon>
        <taxon>Mycenaceae</taxon>
        <taxon>Mycena</taxon>
    </lineage>
</organism>
<dbReference type="Pfam" id="PF01179">
    <property type="entry name" value="Cu_amine_oxid"/>
    <property type="match status" value="1"/>
</dbReference>
<feature type="domain" description="Copper amine oxidase catalytic" evidence="3">
    <location>
        <begin position="322"/>
        <end position="453"/>
    </location>
</feature>
<dbReference type="Proteomes" id="UP001218218">
    <property type="component" value="Unassembled WGS sequence"/>
</dbReference>
<dbReference type="InterPro" id="IPR015798">
    <property type="entry name" value="Cu_amine_oxidase_C"/>
</dbReference>
<dbReference type="SUPFAM" id="SSF54416">
    <property type="entry name" value="Amine oxidase N-terminal region"/>
    <property type="match status" value="1"/>
</dbReference>
<feature type="region of interest" description="Disordered" evidence="2">
    <location>
        <begin position="585"/>
        <end position="615"/>
    </location>
</feature>
<evidence type="ECO:0000313" key="5">
    <source>
        <dbReference type="Proteomes" id="UP001218218"/>
    </source>
</evidence>
<evidence type="ECO:0000259" key="3">
    <source>
        <dbReference type="Pfam" id="PF01179"/>
    </source>
</evidence>
<dbReference type="InterPro" id="IPR036460">
    <property type="entry name" value="Cu_amine_oxidase_C_sf"/>
</dbReference>
<dbReference type="GO" id="GO:0009308">
    <property type="term" value="P:amine metabolic process"/>
    <property type="evidence" value="ECO:0007669"/>
    <property type="project" value="InterPro"/>
</dbReference>